<reference evidence="14" key="1">
    <citation type="submission" date="2018-12" db="EMBL/GenBank/DDBJ databases">
        <title>Complete genome sequence of an uncultured bacterium of the candidate phylum Bipolaricaulota.</title>
        <authorList>
            <person name="Kadnikov V.V."/>
            <person name="Mardanov A.V."/>
            <person name="Beletsky A.V."/>
            <person name="Frank Y.A."/>
            <person name="Karnachuk O.V."/>
            <person name="Ravin N.V."/>
        </authorList>
    </citation>
    <scope>NUCLEOTIDE SEQUENCE [LARGE SCALE GENOMIC DNA]</scope>
</reference>
<keyword evidence="9" id="KW-0408">Iron</keyword>
<dbReference type="InterPro" id="IPR036895">
    <property type="entry name" value="Uracil-DNA_glycosylase-like_sf"/>
</dbReference>
<evidence type="ECO:0000256" key="8">
    <source>
        <dbReference type="ARBA" id="ARBA00022801"/>
    </source>
</evidence>
<evidence type="ECO:0000256" key="6">
    <source>
        <dbReference type="ARBA" id="ARBA00022723"/>
    </source>
</evidence>
<evidence type="ECO:0000256" key="1">
    <source>
        <dbReference type="ARBA" id="ARBA00001400"/>
    </source>
</evidence>
<protein>
    <recommendedName>
        <fullName evidence="4">Type-4 uracil-DNA glycosylase</fullName>
        <ecNumber evidence="3">3.2.2.27</ecNumber>
    </recommendedName>
</protein>
<evidence type="ECO:0000313" key="13">
    <source>
        <dbReference type="EMBL" id="QAA77300.1"/>
    </source>
</evidence>
<dbReference type="PANTHER" id="PTHR33693">
    <property type="entry name" value="TYPE-5 URACIL-DNA GLYCOSYLASE"/>
    <property type="match status" value="1"/>
</dbReference>
<dbReference type="GO" id="GO:0051539">
    <property type="term" value="F:4 iron, 4 sulfur cluster binding"/>
    <property type="evidence" value="ECO:0007669"/>
    <property type="project" value="UniProtKB-KW"/>
</dbReference>
<evidence type="ECO:0000259" key="12">
    <source>
        <dbReference type="SMART" id="SM00986"/>
    </source>
</evidence>
<evidence type="ECO:0000256" key="5">
    <source>
        <dbReference type="ARBA" id="ARBA00022485"/>
    </source>
</evidence>
<dbReference type="EMBL" id="CP034928">
    <property type="protein sequence ID" value="QAA77300.1"/>
    <property type="molecule type" value="Genomic_DNA"/>
</dbReference>
<comment type="similarity">
    <text evidence="2">Belongs to the uracil-DNA glycosylase (UDG) superfamily. Type 4 (UDGa) family.</text>
</comment>
<dbReference type="AlphaFoldDB" id="A0A410FWL0"/>
<dbReference type="GO" id="GO:0046872">
    <property type="term" value="F:metal ion binding"/>
    <property type="evidence" value="ECO:0007669"/>
    <property type="project" value="UniProtKB-KW"/>
</dbReference>
<sequence length="200" mass="22176">MSGTFELSLDLLAQKAGECRRCPLADGRRTVVFGEGNPRALLMFVGEGPGEVEDETGRPFVGPAGQLLTQILGSVGLSRDEVYIANVVKCRPPANRVPTRQEMDACWDWLAAQIALIRPRIIVTLGNTPTQWFLDTTDGITQLRGTLHRWRGGIEVFPMYHPSYLLRNASKAKGSPKYQTWLDIQTVKQRISVLCPTQPA</sequence>
<evidence type="ECO:0000256" key="11">
    <source>
        <dbReference type="ARBA" id="ARBA00023204"/>
    </source>
</evidence>
<accession>A0A410FWL0</accession>
<evidence type="ECO:0000256" key="9">
    <source>
        <dbReference type="ARBA" id="ARBA00023004"/>
    </source>
</evidence>
<proteinExistence type="inferred from homology"/>
<dbReference type="NCBIfam" id="TIGR00758">
    <property type="entry name" value="UDG_fam4"/>
    <property type="match status" value="1"/>
</dbReference>
<dbReference type="SMART" id="SM00986">
    <property type="entry name" value="UDG"/>
    <property type="match status" value="1"/>
</dbReference>
<dbReference type="GO" id="GO:0006281">
    <property type="term" value="P:DNA repair"/>
    <property type="evidence" value="ECO:0007669"/>
    <property type="project" value="UniProtKB-KW"/>
</dbReference>
<dbReference type="Gene3D" id="3.40.470.10">
    <property type="entry name" value="Uracil-DNA glycosylase-like domain"/>
    <property type="match status" value="1"/>
</dbReference>
<organism evidence="13 14">
    <name type="scientific">Bipolaricaulis sibiricus</name>
    <dbReference type="NCBI Taxonomy" id="2501609"/>
    <lineage>
        <taxon>Bacteria</taxon>
        <taxon>Candidatus Bipolaricaulota</taxon>
        <taxon>Candidatus Bipolaricaulia</taxon>
        <taxon>Candidatus Bipolaricaulales</taxon>
        <taxon>Candidatus Bipolaricaulaceae</taxon>
        <taxon>Candidatus Bipolaricaulis</taxon>
    </lineage>
</organism>
<keyword evidence="10" id="KW-0411">Iron-sulfur</keyword>
<dbReference type="PANTHER" id="PTHR33693:SF1">
    <property type="entry name" value="TYPE-4 URACIL-DNA GLYCOSYLASE"/>
    <property type="match status" value="1"/>
</dbReference>
<comment type="catalytic activity">
    <reaction evidence="1">
        <text>Hydrolyzes single-stranded DNA or mismatched double-stranded DNA and polynucleotides, releasing free uracil.</text>
        <dbReference type="EC" id="3.2.2.27"/>
    </reaction>
</comment>
<dbReference type="Proteomes" id="UP000287233">
    <property type="component" value="Chromosome"/>
</dbReference>
<dbReference type="InterPro" id="IPR005273">
    <property type="entry name" value="Ura-DNA_glyco_family4"/>
</dbReference>
<keyword evidence="11" id="KW-0234">DNA repair</keyword>
<evidence type="ECO:0000313" key="14">
    <source>
        <dbReference type="Proteomes" id="UP000287233"/>
    </source>
</evidence>
<evidence type="ECO:0000256" key="7">
    <source>
        <dbReference type="ARBA" id="ARBA00022763"/>
    </source>
</evidence>
<dbReference type="GO" id="GO:0004844">
    <property type="term" value="F:uracil DNA N-glycosylase activity"/>
    <property type="evidence" value="ECO:0007669"/>
    <property type="project" value="UniProtKB-EC"/>
</dbReference>
<evidence type="ECO:0000256" key="3">
    <source>
        <dbReference type="ARBA" id="ARBA00012030"/>
    </source>
</evidence>
<keyword evidence="5" id="KW-0004">4Fe-4S</keyword>
<dbReference type="Pfam" id="PF03167">
    <property type="entry name" value="UDG"/>
    <property type="match status" value="1"/>
</dbReference>
<dbReference type="EC" id="3.2.2.27" evidence="3"/>
<keyword evidence="7" id="KW-0227">DNA damage</keyword>
<dbReference type="InterPro" id="IPR051536">
    <property type="entry name" value="UDG_Type-4/5"/>
</dbReference>
<evidence type="ECO:0000256" key="10">
    <source>
        <dbReference type="ARBA" id="ARBA00023014"/>
    </source>
</evidence>
<dbReference type="CDD" id="cd10030">
    <property type="entry name" value="UDG-F4_TTUDGA_SPO1dp_like"/>
    <property type="match status" value="1"/>
</dbReference>
<keyword evidence="8" id="KW-0378">Hydrolase</keyword>
<evidence type="ECO:0000256" key="4">
    <source>
        <dbReference type="ARBA" id="ARBA00019403"/>
    </source>
</evidence>
<gene>
    <name evidence="13" type="ORF">BIP78_1534</name>
</gene>
<feature type="domain" description="Uracil-DNA glycosylase-like" evidence="12">
    <location>
        <begin position="33"/>
        <end position="185"/>
    </location>
</feature>
<dbReference type="SUPFAM" id="SSF52141">
    <property type="entry name" value="Uracil-DNA glycosylase-like"/>
    <property type="match status" value="1"/>
</dbReference>
<name>A0A410FWL0_BIPS1</name>
<dbReference type="InterPro" id="IPR005122">
    <property type="entry name" value="Uracil-DNA_glycosylase-like"/>
</dbReference>
<dbReference type="SMART" id="SM00987">
    <property type="entry name" value="UreE_C"/>
    <property type="match status" value="1"/>
</dbReference>
<dbReference type="KEGG" id="bih:BIP78_1534"/>
<evidence type="ECO:0000256" key="2">
    <source>
        <dbReference type="ARBA" id="ARBA00006521"/>
    </source>
</evidence>
<keyword evidence="6" id="KW-0479">Metal-binding</keyword>